<accession>A0A085MPW8</accession>
<dbReference type="EMBL" id="KL368329">
    <property type="protein sequence ID" value="KFD59264.1"/>
    <property type="molecule type" value="Genomic_DNA"/>
</dbReference>
<dbReference type="Proteomes" id="UP000030758">
    <property type="component" value="Unassembled WGS sequence"/>
</dbReference>
<dbReference type="AlphaFoldDB" id="A0A085MPW8"/>
<sequence length="71" mass="8395">MVVLSFCKAKMWSCTSSQSRKQRKWRKLNAIRLQRNIVQEAITAFAHEQHNGKIWYLLYFGSCRNVQCSSQ</sequence>
<reference evidence="1" key="1">
    <citation type="journal article" date="2014" name="Nat. Genet.">
        <title>Genome and transcriptome of the porcine whipworm Trichuris suis.</title>
        <authorList>
            <person name="Jex A.R."/>
            <person name="Nejsum P."/>
            <person name="Schwarz E.M."/>
            <person name="Hu L."/>
            <person name="Young N.D."/>
            <person name="Hall R.S."/>
            <person name="Korhonen P.K."/>
            <person name="Liao S."/>
            <person name="Thamsborg S."/>
            <person name="Xia J."/>
            <person name="Xu P."/>
            <person name="Wang S."/>
            <person name="Scheerlinck J.P."/>
            <person name="Hofmann A."/>
            <person name="Sternberg P.W."/>
            <person name="Wang J."/>
            <person name="Gasser R.B."/>
        </authorList>
    </citation>
    <scope>NUCLEOTIDE SEQUENCE [LARGE SCALE GENOMIC DNA]</scope>
    <source>
        <strain evidence="1">DCEP-RM93F</strain>
    </source>
</reference>
<name>A0A085MPW8_9BILA</name>
<organism evidence="1">
    <name type="scientific">Trichuris suis</name>
    <name type="common">pig whipworm</name>
    <dbReference type="NCBI Taxonomy" id="68888"/>
    <lineage>
        <taxon>Eukaryota</taxon>
        <taxon>Metazoa</taxon>
        <taxon>Ecdysozoa</taxon>
        <taxon>Nematoda</taxon>
        <taxon>Enoplea</taxon>
        <taxon>Dorylaimia</taxon>
        <taxon>Trichinellida</taxon>
        <taxon>Trichuridae</taxon>
        <taxon>Trichuris</taxon>
    </lineage>
</organism>
<evidence type="ECO:0000313" key="1">
    <source>
        <dbReference type="EMBL" id="KFD59264.1"/>
    </source>
</evidence>
<proteinExistence type="predicted"/>
<protein>
    <submittedName>
        <fullName evidence="1">Uncharacterized protein</fullName>
    </submittedName>
</protein>
<gene>
    <name evidence="1" type="ORF">M514_28558</name>
</gene>